<evidence type="ECO:0000256" key="1">
    <source>
        <dbReference type="ARBA" id="ARBA00022490"/>
    </source>
</evidence>
<dbReference type="HAMAP" id="MF_01077">
    <property type="entry name" value="RimP"/>
    <property type="match status" value="1"/>
</dbReference>
<feature type="domain" description="Ribosome maturation factor RimP N-terminal" evidence="4">
    <location>
        <begin position="11"/>
        <end position="83"/>
    </location>
</feature>
<comment type="caution">
    <text evidence="6">The sequence shown here is derived from an EMBL/GenBank/DDBJ whole genome shotgun (WGS) entry which is preliminary data.</text>
</comment>
<dbReference type="Gene3D" id="3.30.300.70">
    <property type="entry name" value="RimP-like superfamily, N-terminal"/>
    <property type="match status" value="1"/>
</dbReference>
<dbReference type="SUPFAM" id="SSF75420">
    <property type="entry name" value="YhbC-like, N-terminal domain"/>
    <property type="match status" value="1"/>
</dbReference>
<evidence type="ECO:0000256" key="3">
    <source>
        <dbReference type="HAMAP-Rule" id="MF_01077"/>
    </source>
</evidence>
<dbReference type="InterPro" id="IPR028998">
    <property type="entry name" value="RimP_C"/>
</dbReference>
<evidence type="ECO:0000313" key="7">
    <source>
        <dbReference type="Proteomes" id="UP000824200"/>
    </source>
</evidence>
<dbReference type="Proteomes" id="UP000824200">
    <property type="component" value="Unassembled WGS sequence"/>
</dbReference>
<dbReference type="AlphaFoldDB" id="A0A9D1E4Y5"/>
<comment type="similarity">
    <text evidence="3">Belongs to the RimP family.</text>
</comment>
<dbReference type="GO" id="GO:0006412">
    <property type="term" value="P:translation"/>
    <property type="evidence" value="ECO:0007669"/>
    <property type="project" value="TreeGrafter"/>
</dbReference>
<dbReference type="Gene3D" id="2.30.30.180">
    <property type="entry name" value="Ribosome maturation factor RimP, C-terminal domain"/>
    <property type="match status" value="1"/>
</dbReference>
<dbReference type="PANTHER" id="PTHR33867:SF1">
    <property type="entry name" value="RIBOSOME MATURATION FACTOR RIMP"/>
    <property type="match status" value="1"/>
</dbReference>
<accession>A0A9D1E4Y5</accession>
<dbReference type="PANTHER" id="PTHR33867">
    <property type="entry name" value="RIBOSOME MATURATION FACTOR RIMP"/>
    <property type="match status" value="1"/>
</dbReference>
<dbReference type="CDD" id="cd01734">
    <property type="entry name" value="YlxS_C"/>
    <property type="match status" value="1"/>
</dbReference>
<dbReference type="InterPro" id="IPR035956">
    <property type="entry name" value="RimP_N_sf"/>
</dbReference>
<reference evidence="6" key="2">
    <citation type="journal article" date="2021" name="PeerJ">
        <title>Extensive microbial diversity within the chicken gut microbiome revealed by metagenomics and culture.</title>
        <authorList>
            <person name="Gilroy R."/>
            <person name="Ravi A."/>
            <person name="Getino M."/>
            <person name="Pursley I."/>
            <person name="Horton D.L."/>
            <person name="Alikhan N.F."/>
            <person name="Baker D."/>
            <person name="Gharbi K."/>
            <person name="Hall N."/>
            <person name="Watson M."/>
            <person name="Adriaenssens E.M."/>
            <person name="Foster-Nyarko E."/>
            <person name="Jarju S."/>
            <person name="Secka A."/>
            <person name="Antonio M."/>
            <person name="Oren A."/>
            <person name="Chaudhuri R.R."/>
            <person name="La Ragione R."/>
            <person name="Hildebrand F."/>
            <person name="Pallen M.J."/>
        </authorList>
    </citation>
    <scope>NUCLEOTIDE SEQUENCE</scope>
    <source>
        <strain evidence="6">CHK121-14286</strain>
    </source>
</reference>
<organism evidence="6 7">
    <name type="scientific">Candidatus Fimimonas gallinarum</name>
    <dbReference type="NCBI Taxonomy" id="2840821"/>
    <lineage>
        <taxon>Bacteria</taxon>
        <taxon>Pseudomonadati</taxon>
        <taxon>Myxococcota</taxon>
        <taxon>Myxococcia</taxon>
        <taxon>Myxococcales</taxon>
        <taxon>Cystobacterineae</taxon>
        <taxon>Myxococcaceae</taxon>
        <taxon>Myxococcaceae incertae sedis</taxon>
        <taxon>Candidatus Fimimonas</taxon>
    </lineage>
</organism>
<evidence type="ECO:0000313" key="6">
    <source>
        <dbReference type="EMBL" id="HIR66286.1"/>
    </source>
</evidence>
<dbReference type="GO" id="GO:0000028">
    <property type="term" value="P:ribosomal small subunit assembly"/>
    <property type="evidence" value="ECO:0007669"/>
    <property type="project" value="TreeGrafter"/>
</dbReference>
<dbReference type="SUPFAM" id="SSF74942">
    <property type="entry name" value="YhbC-like, C-terminal domain"/>
    <property type="match status" value="1"/>
</dbReference>
<name>A0A9D1E4Y5_9BACT</name>
<comment type="function">
    <text evidence="3">Required for maturation of 30S ribosomal subunits.</text>
</comment>
<evidence type="ECO:0000259" key="4">
    <source>
        <dbReference type="Pfam" id="PF02576"/>
    </source>
</evidence>
<gene>
    <name evidence="3" type="primary">rimP</name>
    <name evidence="6" type="ORF">IAC95_05355</name>
</gene>
<evidence type="ECO:0000259" key="5">
    <source>
        <dbReference type="Pfam" id="PF17384"/>
    </source>
</evidence>
<dbReference type="GO" id="GO:0005829">
    <property type="term" value="C:cytosol"/>
    <property type="evidence" value="ECO:0007669"/>
    <property type="project" value="TreeGrafter"/>
</dbReference>
<sequence length="151" mass="16926">MGKVADQVLQLVQPIARSLGLEVLEVLYEKKFDGMNLTVVIDKEGGVSINDCEALHRAIDEPLDKLDPIEGSYTLNVSSPGIDRPLKLDWDYKRNLGKKISVKLYKPVDGKKTFQGVLESYDDNSFVLDTGNKKITFIKKETAQVLPIIEF</sequence>
<feature type="domain" description="Ribosome maturation factor RimP C-terminal" evidence="5">
    <location>
        <begin position="86"/>
        <end position="140"/>
    </location>
</feature>
<protein>
    <recommendedName>
        <fullName evidence="3">Ribosome maturation factor RimP</fullName>
    </recommendedName>
</protein>
<dbReference type="EMBL" id="DVHL01000044">
    <property type="protein sequence ID" value="HIR66286.1"/>
    <property type="molecule type" value="Genomic_DNA"/>
</dbReference>
<keyword evidence="1 3" id="KW-0963">Cytoplasm</keyword>
<reference evidence="6" key="1">
    <citation type="submission" date="2020-10" db="EMBL/GenBank/DDBJ databases">
        <authorList>
            <person name="Gilroy R."/>
        </authorList>
    </citation>
    <scope>NUCLEOTIDE SEQUENCE</scope>
    <source>
        <strain evidence="6">CHK121-14286</strain>
    </source>
</reference>
<evidence type="ECO:0000256" key="2">
    <source>
        <dbReference type="ARBA" id="ARBA00022517"/>
    </source>
</evidence>
<dbReference type="InterPro" id="IPR003728">
    <property type="entry name" value="Ribosome_maturation_RimP"/>
</dbReference>
<dbReference type="Pfam" id="PF17384">
    <property type="entry name" value="DUF150_C"/>
    <property type="match status" value="1"/>
</dbReference>
<comment type="subcellular location">
    <subcellularLocation>
        <location evidence="3">Cytoplasm</location>
    </subcellularLocation>
</comment>
<proteinExistence type="inferred from homology"/>
<dbReference type="Pfam" id="PF02576">
    <property type="entry name" value="RimP_N"/>
    <property type="match status" value="1"/>
</dbReference>
<dbReference type="InterPro" id="IPR028989">
    <property type="entry name" value="RimP_N"/>
</dbReference>
<dbReference type="InterPro" id="IPR036847">
    <property type="entry name" value="RimP_C_sf"/>
</dbReference>
<keyword evidence="2 3" id="KW-0690">Ribosome biogenesis</keyword>
<dbReference type="FunFam" id="3.30.300.70:FF:000001">
    <property type="entry name" value="Ribosome maturation factor RimP"/>
    <property type="match status" value="1"/>
</dbReference>